<sequence length="126" mass="14727">MKGLIILVTGVRGISRIVITRFTLDTKLFTDPDNRIGDNRSDQTDTNTPHTSPTGHFTIGQPFFENIREVASVPEILGFWRQADRNRYKQDLLPYICHGHRIYYRRKDVYAYEEKLEKEKNGNARI</sequence>
<accession>A0A6G8F2L4</accession>
<dbReference type="AlphaFoldDB" id="A0A6G8F2L4"/>
<organism evidence="2">
    <name type="scientific">uncultured Alphaproteobacteria bacterium</name>
    <dbReference type="NCBI Taxonomy" id="91750"/>
    <lineage>
        <taxon>Bacteria</taxon>
        <taxon>Pseudomonadati</taxon>
        <taxon>Pseudomonadota</taxon>
        <taxon>Alphaproteobacteria</taxon>
        <taxon>environmental samples</taxon>
    </lineage>
</organism>
<gene>
    <name evidence="2" type="ORF">PlAlph_3850</name>
</gene>
<reference evidence="2" key="1">
    <citation type="journal article" date="2020" name="J. ISSAAS">
        <title>Lactobacilli and other gastrointestinal microbiota of Peromyscus leucopus, reservoir host for agents of Lyme disease and other zoonoses in North America.</title>
        <authorList>
            <person name="Milovic A."/>
            <person name="Bassam K."/>
            <person name="Shao H."/>
            <person name="Chatzistamou I."/>
            <person name="Tufts D.M."/>
            <person name="Diuk-Wasser M."/>
            <person name="Barbour A.G."/>
        </authorList>
    </citation>
    <scope>NUCLEOTIDE SEQUENCE</scope>
    <source>
        <strain evidence="2">LL90</strain>
    </source>
</reference>
<evidence type="ECO:0000256" key="1">
    <source>
        <dbReference type="SAM" id="MobiDB-lite"/>
    </source>
</evidence>
<dbReference type="EMBL" id="MN990730">
    <property type="protein sequence ID" value="QIM10493.1"/>
    <property type="molecule type" value="Genomic_DNA"/>
</dbReference>
<name>A0A6G8F2L4_9PROT</name>
<feature type="region of interest" description="Disordered" evidence="1">
    <location>
        <begin position="33"/>
        <end position="55"/>
    </location>
</feature>
<feature type="compositionally biased region" description="Polar residues" evidence="1">
    <location>
        <begin position="44"/>
        <end position="55"/>
    </location>
</feature>
<evidence type="ECO:0000313" key="2">
    <source>
        <dbReference type="EMBL" id="QIM10493.1"/>
    </source>
</evidence>
<protein>
    <submittedName>
        <fullName evidence="2">Uncharacterized protein</fullName>
    </submittedName>
</protein>
<proteinExistence type="predicted"/>
<feature type="compositionally biased region" description="Basic and acidic residues" evidence="1">
    <location>
        <begin position="33"/>
        <end position="43"/>
    </location>
</feature>